<feature type="signal peptide" evidence="1">
    <location>
        <begin position="1"/>
        <end position="17"/>
    </location>
</feature>
<keyword evidence="1" id="KW-0732">Signal</keyword>
<keyword evidence="2" id="KW-1185">Reference proteome</keyword>
<name>A0A5S6QLY0_TRIMR</name>
<proteinExistence type="predicted"/>
<evidence type="ECO:0000256" key="1">
    <source>
        <dbReference type="SAM" id="SignalP"/>
    </source>
</evidence>
<protein>
    <submittedName>
        <fullName evidence="3">Uncharacterized protein</fullName>
    </submittedName>
</protein>
<dbReference type="WBParaSite" id="TMUE_2000008215.1">
    <property type="protein sequence ID" value="TMUE_2000008215.1"/>
    <property type="gene ID" value="WBGene00288902"/>
</dbReference>
<evidence type="ECO:0000313" key="3">
    <source>
        <dbReference type="WBParaSite" id="TMUE_2000008215.1"/>
    </source>
</evidence>
<organism evidence="2 3">
    <name type="scientific">Trichuris muris</name>
    <name type="common">Mouse whipworm</name>
    <dbReference type="NCBI Taxonomy" id="70415"/>
    <lineage>
        <taxon>Eukaryota</taxon>
        <taxon>Metazoa</taxon>
        <taxon>Ecdysozoa</taxon>
        <taxon>Nematoda</taxon>
        <taxon>Enoplea</taxon>
        <taxon>Dorylaimia</taxon>
        <taxon>Trichinellida</taxon>
        <taxon>Trichuridae</taxon>
        <taxon>Trichuris</taxon>
    </lineage>
</organism>
<feature type="chain" id="PRO_5024321576" evidence="1">
    <location>
        <begin position="18"/>
        <end position="144"/>
    </location>
</feature>
<sequence length="144" mass="16773">MLATFLLVFILVANSATQPTSRQKLQDILVKIKLTEEEQRKLRDAEKEYDKRFQICLDQECVAIQDTIINLQRQRSKAGQLGRLSDSYLKCLEMCQKKGKHIVLNVEKLQERSEIYAELLELQNDGEVEAALEYWDKVKDEIDV</sequence>
<accession>A0A5S6QLY0</accession>
<evidence type="ECO:0000313" key="2">
    <source>
        <dbReference type="Proteomes" id="UP000046395"/>
    </source>
</evidence>
<dbReference type="Proteomes" id="UP000046395">
    <property type="component" value="Unassembled WGS sequence"/>
</dbReference>
<reference evidence="3" key="1">
    <citation type="submission" date="2019-12" db="UniProtKB">
        <authorList>
            <consortium name="WormBaseParasite"/>
        </authorList>
    </citation>
    <scope>IDENTIFICATION</scope>
</reference>
<dbReference type="AlphaFoldDB" id="A0A5S6QLY0"/>